<sequence>MKILARLKKTIRTFIQKEPPPEYEVTQFVISDRQPITGASKISFFVNNPQPGASVTRTFENEDDVINWLMSNADFKHILFKNLFSSSSVIHHCGVKEPITEPKKKPGDIDILLYKEGNESNAVGIECKIVKSESLENQPPKINKITSVQKKGTKQADGYINIGFSRVFLMVILLDDGRHYKNPNFVFRTTPTEELKELYDFDWNTKMNTEVGIIYAYVNQLTSNHINQTKGLGLRIEREAKERIQCDGLTEKIKNLNY</sequence>
<reference evidence="1 2" key="1">
    <citation type="submission" date="2019-03" db="EMBL/GenBank/DDBJ databases">
        <title>Genomic Encyclopedia of Archaeal and Bacterial Type Strains, Phase II (KMG-II): from individual species to whole genera.</title>
        <authorList>
            <person name="Goeker M."/>
        </authorList>
    </citation>
    <scope>NUCLEOTIDE SEQUENCE [LARGE SCALE GENOMIC DNA]</scope>
    <source>
        <strain evidence="1 2">DSM 18435</strain>
    </source>
</reference>
<protein>
    <submittedName>
        <fullName evidence="1">Uncharacterized protein</fullName>
    </submittedName>
</protein>
<evidence type="ECO:0000313" key="2">
    <source>
        <dbReference type="Proteomes" id="UP000295468"/>
    </source>
</evidence>
<accession>A0A4R6TMK9</accession>
<proteinExistence type="predicted"/>
<organism evidence="1 2">
    <name type="scientific">Zeaxanthinibacter enoshimensis</name>
    <dbReference type="NCBI Taxonomy" id="392009"/>
    <lineage>
        <taxon>Bacteria</taxon>
        <taxon>Pseudomonadati</taxon>
        <taxon>Bacteroidota</taxon>
        <taxon>Flavobacteriia</taxon>
        <taxon>Flavobacteriales</taxon>
        <taxon>Flavobacteriaceae</taxon>
        <taxon>Zeaxanthinibacter</taxon>
    </lineage>
</organism>
<evidence type="ECO:0000313" key="1">
    <source>
        <dbReference type="EMBL" id="TDQ32445.1"/>
    </source>
</evidence>
<gene>
    <name evidence="1" type="ORF">CLV82_0273</name>
</gene>
<name>A0A4R6TMK9_9FLAO</name>
<comment type="caution">
    <text evidence="1">The sequence shown here is derived from an EMBL/GenBank/DDBJ whole genome shotgun (WGS) entry which is preliminary data.</text>
</comment>
<dbReference type="Proteomes" id="UP000295468">
    <property type="component" value="Unassembled WGS sequence"/>
</dbReference>
<dbReference type="AlphaFoldDB" id="A0A4R6TMK9"/>
<dbReference type="RefSeq" id="WP_133642507.1">
    <property type="nucleotide sequence ID" value="NZ_SNYI01000001.1"/>
</dbReference>
<dbReference type="OrthoDB" id="1414864at2"/>
<dbReference type="EMBL" id="SNYI01000001">
    <property type="protein sequence ID" value="TDQ32445.1"/>
    <property type="molecule type" value="Genomic_DNA"/>
</dbReference>
<keyword evidence="2" id="KW-1185">Reference proteome</keyword>